<feature type="transmembrane region" description="Helical" evidence="1">
    <location>
        <begin position="112"/>
        <end position="136"/>
    </location>
</feature>
<keyword evidence="1" id="KW-1133">Transmembrane helix</keyword>
<dbReference type="Proteomes" id="UP000029228">
    <property type="component" value="Unassembled WGS sequence"/>
</dbReference>
<sequence>MELRLEFNSDDLDYLSNLCHNCGACYHNCQYAKPHEFELNVPGAMAELREESYAQYAWPSFMGSAFKNNGLWVTSALLVLVTAFMVLGAYFTGDSFFQVHDNAFYGVISHNVMVGIFGTVALFVAIAMVMSIVNFWKVMRLPAPWKLDWGLVAKGVKDGLTLKYLDGGNGQGCSYPSEKPSMARRYFHQMTFWGSCFASLQPQRQQ</sequence>
<evidence type="ECO:0000313" key="3">
    <source>
        <dbReference type="Proteomes" id="UP000029228"/>
    </source>
</evidence>
<feature type="transmembrane region" description="Helical" evidence="1">
    <location>
        <begin position="71"/>
        <end position="92"/>
    </location>
</feature>
<dbReference type="EMBL" id="BBMR01000001">
    <property type="protein sequence ID" value="GAL17268.1"/>
    <property type="molecule type" value="Genomic_DNA"/>
</dbReference>
<dbReference type="AlphaFoldDB" id="A0A090RRS5"/>
<evidence type="ECO:0000256" key="1">
    <source>
        <dbReference type="SAM" id="Phobius"/>
    </source>
</evidence>
<name>A0A090RRS5_9VIBR</name>
<gene>
    <name evidence="2" type="ORF">JCM19235_5817</name>
</gene>
<organism evidence="2 3">
    <name type="scientific">Vibrio maritimus</name>
    <dbReference type="NCBI Taxonomy" id="990268"/>
    <lineage>
        <taxon>Bacteria</taxon>
        <taxon>Pseudomonadati</taxon>
        <taxon>Pseudomonadota</taxon>
        <taxon>Gammaproteobacteria</taxon>
        <taxon>Vibrionales</taxon>
        <taxon>Vibrionaceae</taxon>
        <taxon>Vibrio</taxon>
    </lineage>
</organism>
<keyword evidence="3" id="KW-1185">Reference proteome</keyword>
<keyword evidence="1" id="KW-0812">Transmembrane</keyword>
<proteinExistence type="predicted"/>
<reference evidence="2 3" key="2">
    <citation type="submission" date="2014-09" db="EMBL/GenBank/DDBJ databases">
        <authorList>
            <consortium name="NBRP consortium"/>
            <person name="Sawabe T."/>
            <person name="Meirelles P."/>
            <person name="Nakanishi M."/>
            <person name="Sayaka M."/>
            <person name="Hattori M."/>
            <person name="Ohkuma M."/>
        </authorList>
    </citation>
    <scope>NUCLEOTIDE SEQUENCE [LARGE SCALE GENOMIC DNA]</scope>
    <source>
        <strain evidence="3">JCM19235</strain>
    </source>
</reference>
<accession>A0A090RRS5</accession>
<reference evidence="2 3" key="1">
    <citation type="submission" date="2014-09" db="EMBL/GenBank/DDBJ databases">
        <title>Vibrio maritimus JCM 19235. (C45) whole genome shotgun sequence.</title>
        <authorList>
            <person name="Sawabe T."/>
            <person name="Meirelles P."/>
            <person name="Nakanishi M."/>
            <person name="Sayaka M."/>
            <person name="Hattori M."/>
            <person name="Ohkuma M."/>
        </authorList>
    </citation>
    <scope>NUCLEOTIDE SEQUENCE [LARGE SCALE GENOMIC DNA]</scope>
    <source>
        <strain evidence="3">JCM19235</strain>
    </source>
</reference>
<protein>
    <submittedName>
        <fullName evidence="2">TcuB protein</fullName>
    </submittedName>
</protein>
<dbReference type="STRING" id="990268.JCM19235_5817"/>
<evidence type="ECO:0000313" key="2">
    <source>
        <dbReference type="EMBL" id="GAL17268.1"/>
    </source>
</evidence>
<comment type="caution">
    <text evidence="2">The sequence shown here is derived from an EMBL/GenBank/DDBJ whole genome shotgun (WGS) entry which is preliminary data.</text>
</comment>
<keyword evidence="1" id="KW-0472">Membrane</keyword>